<evidence type="ECO:0000256" key="1">
    <source>
        <dbReference type="ARBA" id="ARBA00004651"/>
    </source>
</evidence>
<comment type="caution">
    <text evidence="11">The sequence shown here is derived from an EMBL/GenBank/DDBJ whole genome shotgun (WGS) entry which is preliminary data.</text>
</comment>
<protein>
    <submittedName>
        <fullName evidence="11">Multidrug ABC transporter permease</fullName>
    </submittedName>
</protein>
<evidence type="ECO:0000256" key="4">
    <source>
        <dbReference type="ARBA" id="ARBA00022840"/>
    </source>
</evidence>
<feature type="transmembrane region" description="Helical" evidence="8">
    <location>
        <begin position="38"/>
        <end position="58"/>
    </location>
</feature>
<feature type="region of interest" description="Disordered" evidence="7">
    <location>
        <begin position="623"/>
        <end position="656"/>
    </location>
</feature>
<accession>A0ABQ4E9A7</accession>
<feature type="transmembrane region" description="Helical" evidence="8">
    <location>
        <begin position="261"/>
        <end position="283"/>
    </location>
</feature>
<dbReference type="Gene3D" id="3.40.50.300">
    <property type="entry name" value="P-loop containing nucleotide triphosphate hydrolases"/>
    <property type="match status" value="1"/>
</dbReference>
<dbReference type="PANTHER" id="PTHR43394:SF1">
    <property type="entry name" value="ATP-BINDING CASSETTE SUB-FAMILY B MEMBER 10, MITOCHONDRIAL"/>
    <property type="match status" value="1"/>
</dbReference>
<keyword evidence="3" id="KW-0547">Nucleotide-binding</keyword>
<dbReference type="SMART" id="SM00382">
    <property type="entry name" value="AAA"/>
    <property type="match status" value="1"/>
</dbReference>
<evidence type="ECO:0000313" key="12">
    <source>
        <dbReference type="Proteomes" id="UP000646749"/>
    </source>
</evidence>
<evidence type="ECO:0000256" key="5">
    <source>
        <dbReference type="ARBA" id="ARBA00022989"/>
    </source>
</evidence>
<dbReference type="InterPro" id="IPR003439">
    <property type="entry name" value="ABC_transporter-like_ATP-bd"/>
</dbReference>
<comment type="subcellular location">
    <subcellularLocation>
        <location evidence="1">Cell membrane</location>
        <topology evidence="1">Multi-pass membrane protein</topology>
    </subcellularLocation>
</comment>
<dbReference type="RefSeq" id="WP_239141588.1">
    <property type="nucleotide sequence ID" value="NZ_BONW01000036.1"/>
</dbReference>
<dbReference type="Proteomes" id="UP000646749">
    <property type="component" value="Unassembled WGS sequence"/>
</dbReference>
<dbReference type="Gene3D" id="1.20.1560.10">
    <property type="entry name" value="ABC transporter type 1, transmembrane domain"/>
    <property type="match status" value="1"/>
</dbReference>
<keyword evidence="5 8" id="KW-1133">Transmembrane helix</keyword>
<feature type="domain" description="ABC transporter" evidence="9">
    <location>
        <begin position="357"/>
        <end position="607"/>
    </location>
</feature>
<evidence type="ECO:0000313" key="11">
    <source>
        <dbReference type="EMBL" id="GIG91316.1"/>
    </source>
</evidence>
<dbReference type="SUPFAM" id="SSF52540">
    <property type="entry name" value="P-loop containing nucleoside triphosphate hydrolases"/>
    <property type="match status" value="1"/>
</dbReference>
<evidence type="ECO:0000259" key="10">
    <source>
        <dbReference type="PROSITE" id="PS50929"/>
    </source>
</evidence>
<dbReference type="PROSITE" id="PS50893">
    <property type="entry name" value="ABC_TRANSPORTER_2"/>
    <property type="match status" value="1"/>
</dbReference>
<dbReference type="InterPro" id="IPR039421">
    <property type="entry name" value="Type_1_exporter"/>
</dbReference>
<dbReference type="PROSITE" id="PS00211">
    <property type="entry name" value="ABC_TRANSPORTER_1"/>
    <property type="match status" value="1"/>
</dbReference>
<dbReference type="PANTHER" id="PTHR43394">
    <property type="entry name" value="ATP-DEPENDENT PERMEASE MDL1, MITOCHONDRIAL"/>
    <property type="match status" value="1"/>
</dbReference>
<evidence type="ECO:0000259" key="9">
    <source>
        <dbReference type="PROSITE" id="PS50893"/>
    </source>
</evidence>
<dbReference type="InterPro" id="IPR027417">
    <property type="entry name" value="P-loop_NTPase"/>
</dbReference>
<dbReference type="InterPro" id="IPR036640">
    <property type="entry name" value="ABC1_TM_sf"/>
</dbReference>
<evidence type="ECO:0000256" key="6">
    <source>
        <dbReference type="ARBA" id="ARBA00023136"/>
    </source>
</evidence>
<reference evidence="11 12" key="1">
    <citation type="submission" date="2021-01" db="EMBL/GenBank/DDBJ databases">
        <title>Whole genome shotgun sequence of Plantactinospora endophytica NBRC 110450.</title>
        <authorList>
            <person name="Komaki H."/>
            <person name="Tamura T."/>
        </authorList>
    </citation>
    <scope>NUCLEOTIDE SEQUENCE [LARGE SCALE GENOMIC DNA]</scope>
    <source>
        <strain evidence="11 12">NBRC 110450</strain>
    </source>
</reference>
<proteinExistence type="predicted"/>
<feature type="domain" description="ABC transmembrane type-1" evidence="10">
    <location>
        <begin position="42"/>
        <end position="322"/>
    </location>
</feature>
<name>A0ABQ4E9A7_9ACTN</name>
<dbReference type="InterPro" id="IPR011527">
    <property type="entry name" value="ABC1_TM_dom"/>
</dbReference>
<dbReference type="EMBL" id="BONW01000036">
    <property type="protein sequence ID" value="GIG91316.1"/>
    <property type="molecule type" value="Genomic_DNA"/>
</dbReference>
<keyword evidence="12" id="KW-1185">Reference proteome</keyword>
<dbReference type="Pfam" id="PF00005">
    <property type="entry name" value="ABC_tran"/>
    <property type="match status" value="1"/>
</dbReference>
<keyword evidence="6 8" id="KW-0472">Membrane</keyword>
<feature type="transmembrane region" description="Helical" evidence="8">
    <location>
        <begin position="73"/>
        <end position="94"/>
    </location>
</feature>
<dbReference type="PROSITE" id="PS50929">
    <property type="entry name" value="ABC_TM1F"/>
    <property type="match status" value="1"/>
</dbReference>
<gene>
    <name evidence="11" type="ORF">Pen02_62520</name>
</gene>
<feature type="transmembrane region" description="Helical" evidence="8">
    <location>
        <begin position="149"/>
        <end position="170"/>
    </location>
</feature>
<evidence type="ECO:0000256" key="2">
    <source>
        <dbReference type="ARBA" id="ARBA00022692"/>
    </source>
</evidence>
<dbReference type="SUPFAM" id="SSF90123">
    <property type="entry name" value="ABC transporter transmembrane region"/>
    <property type="match status" value="1"/>
</dbReference>
<evidence type="ECO:0000256" key="8">
    <source>
        <dbReference type="SAM" id="Phobius"/>
    </source>
</evidence>
<dbReference type="InterPro" id="IPR003593">
    <property type="entry name" value="AAA+_ATPase"/>
</dbReference>
<keyword evidence="4" id="KW-0067">ATP-binding</keyword>
<organism evidence="11 12">
    <name type="scientific">Plantactinospora endophytica</name>
    <dbReference type="NCBI Taxonomy" id="673535"/>
    <lineage>
        <taxon>Bacteria</taxon>
        <taxon>Bacillati</taxon>
        <taxon>Actinomycetota</taxon>
        <taxon>Actinomycetes</taxon>
        <taxon>Micromonosporales</taxon>
        <taxon>Micromonosporaceae</taxon>
        <taxon>Plantactinospora</taxon>
    </lineage>
</organism>
<evidence type="ECO:0000256" key="3">
    <source>
        <dbReference type="ARBA" id="ARBA00022741"/>
    </source>
</evidence>
<sequence length="656" mass="70189">MTGHGNTHDDGVDAGPGSTMRSFVAATRIAWASAARWFVLRIGLAVAVAGVPVAVAWLTKLVLDRLVQPDRPLLAPVLLLAGTGVAAVVLPQVVRYVDEELQRSVGLSTRQRLYAAVGRMVGLSRFEDPRFHDRLTLAAERGQTGPAELVGAVVGVGQGLLTVAGFLGSLALLNPWMLVVVALAAVPTLRAEVLLGRHRVRMLSEVGQSWRREVFYAHLLTSVTAAKEVRLYGLGGLFGARMIAELRQIHARHRRMDRQELAVQGLLGLLGAVIAGAGLVWAAEAARDGRITVGDVSVFVAALAGVQGGLSVVTHNIGRAHEATLLFGHFRYVAEAGPDLAGASAGTRPVPPLRHGIEFRDVWFRYGADLPWVLRGVNLTIPAGAATALVGRNGAGKSTLVKLLCRFYEPTRGTIRWDGVELRDLPVDELRRRVGAVFQDFMAYELSAAENVGVGDLTALDDRDRIVAAALRAGCHDSLAALPRGYDTMLTRIFVDHADRDDPGTGVVLSGGQWQRVALARALLRDGCDLLILDEPSAGLDAEAEYEVHRQLRAHRAGRTSLLISHRLNSVRDADTIVVLVDGTVAEQGRHARLLADGGVYARLFGLQAAGYRDDVRWSDTTATSWHPPAGDDAVTARPAQPDGPPADLAGPAPTR</sequence>
<feature type="transmembrane region" description="Helical" evidence="8">
    <location>
        <begin position="176"/>
        <end position="195"/>
    </location>
</feature>
<keyword evidence="2 8" id="KW-0812">Transmembrane</keyword>
<evidence type="ECO:0000256" key="7">
    <source>
        <dbReference type="SAM" id="MobiDB-lite"/>
    </source>
</evidence>
<feature type="compositionally biased region" description="Low complexity" evidence="7">
    <location>
        <begin position="646"/>
        <end position="656"/>
    </location>
</feature>
<dbReference type="InterPro" id="IPR017871">
    <property type="entry name" value="ABC_transporter-like_CS"/>
</dbReference>